<evidence type="ECO:0000313" key="2">
    <source>
        <dbReference type="Proteomes" id="UP000324222"/>
    </source>
</evidence>
<dbReference type="Proteomes" id="UP000324222">
    <property type="component" value="Unassembled WGS sequence"/>
</dbReference>
<name>A0A5B7KJX8_PORTR</name>
<accession>A0A5B7KJX8</accession>
<sequence length="60" mass="6089">MTAPCIRNFCIASCDCACEGGLLEAGEGGEWKGGGPGRRYGRVCGQGHTGAAALHHSPLT</sequence>
<dbReference type="EMBL" id="VSRR010146202">
    <property type="protein sequence ID" value="MPD05479.1"/>
    <property type="molecule type" value="Genomic_DNA"/>
</dbReference>
<keyword evidence="2" id="KW-1185">Reference proteome</keyword>
<proteinExistence type="predicted"/>
<protein>
    <submittedName>
        <fullName evidence="1">Uncharacterized protein</fullName>
    </submittedName>
</protein>
<gene>
    <name evidence="1" type="ORF">E2C01_101225</name>
</gene>
<reference evidence="1 2" key="1">
    <citation type="submission" date="2019-05" db="EMBL/GenBank/DDBJ databases">
        <title>Another draft genome of Portunus trituberculatus and its Hox gene families provides insights of decapod evolution.</title>
        <authorList>
            <person name="Jeong J.-H."/>
            <person name="Song I."/>
            <person name="Kim S."/>
            <person name="Choi T."/>
            <person name="Kim D."/>
            <person name="Ryu S."/>
            <person name="Kim W."/>
        </authorList>
    </citation>
    <scope>NUCLEOTIDE SEQUENCE [LARGE SCALE GENOMIC DNA]</scope>
    <source>
        <tissue evidence="1">Muscle</tissue>
    </source>
</reference>
<comment type="caution">
    <text evidence="1">The sequence shown here is derived from an EMBL/GenBank/DDBJ whole genome shotgun (WGS) entry which is preliminary data.</text>
</comment>
<organism evidence="1 2">
    <name type="scientific">Portunus trituberculatus</name>
    <name type="common">Swimming crab</name>
    <name type="synonym">Neptunus trituberculatus</name>
    <dbReference type="NCBI Taxonomy" id="210409"/>
    <lineage>
        <taxon>Eukaryota</taxon>
        <taxon>Metazoa</taxon>
        <taxon>Ecdysozoa</taxon>
        <taxon>Arthropoda</taxon>
        <taxon>Crustacea</taxon>
        <taxon>Multicrustacea</taxon>
        <taxon>Malacostraca</taxon>
        <taxon>Eumalacostraca</taxon>
        <taxon>Eucarida</taxon>
        <taxon>Decapoda</taxon>
        <taxon>Pleocyemata</taxon>
        <taxon>Brachyura</taxon>
        <taxon>Eubrachyura</taxon>
        <taxon>Portunoidea</taxon>
        <taxon>Portunidae</taxon>
        <taxon>Portuninae</taxon>
        <taxon>Portunus</taxon>
    </lineage>
</organism>
<evidence type="ECO:0000313" key="1">
    <source>
        <dbReference type="EMBL" id="MPD05479.1"/>
    </source>
</evidence>
<dbReference type="AlphaFoldDB" id="A0A5B7KJX8"/>